<dbReference type="AlphaFoldDB" id="A0A9P0BX36"/>
<dbReference type="EMBL" id="LR824011">
    <property type="protein sequence ID" value="CAH0627310.1"/>
    <property type="molecule type" value="Genomic_DNA"/>
</dbReference>
<evidence type="ECO:0000313" key="3">
    <source>
        <dbReference type="Proteomes" id="UP001154114"/>
    </source>
</evidence>
<feature type="region of interest" description="Disordered" evidence="1">
    <location>
        <begin position="1"/>
        <end position="28"/>
    </location>
</feature>
<reference evidence="2" key="1">
    <citation type="submission" date="2021-12" db="EMBL/GenBank/DDBJ databases">
        <authorList>
            <person name="King R."/>
        </authorList>
    </citation>
    <scope>NUCLEOTIDE SEQUENCE</scope>
</reference>
<evidence type="ECO:0000313" key="2">
    <source>
        <dbReference type="EMBL" id="CAH0627310.1"/>
    </source>
</evidence>
<evidence type="ECO:0000256" key="1">
    <source>
        <dbReference type="SAM" id="MobiDB-lite"/>
    </source>
</evidence>
<dbReference type="Proteomes" id="UP001154114">
    <property type="component" value="Chromosome 8"/>
</dbReference>
<feature type="compositionally biased region" description="Basic residues" evidence="1">
    <location>
        <begin position="58"/>
        <end position="69"/>
    </location>
</feature>
<proteinExistence type="predicted"/>
<organism evidence="2 3">
    <name type="scientific">Chrysodeixis includens</name>
    <name type="common">Soybean looper</name>
    <name type="synonym">Pseudoplusia includens</name>
    <dbReference type="NCBI Taxonomy" id="689277"/>
    <lineage>
        <taxon>Eukaryota</taxon>
        <taxon>Metazoa</taxon>
        <taxon>Ecdysozoa</taxon>
        <taxon>Arthropoda</taxon>
        <taxon>Hexapoda</taxon>
        <taxon>Insecta</taxon>
        <taxon>Pterygota</taxon>
        <taxon>Neoptera</taxon>
        <taxon>Endopterygota</taxon>
        <taxon>Lepidoptera</taxon>
        <taxon>Glossata</taxon>
        <taxon>Ditrysia</taxon>
        <taxon>Noctuoidea</taxon>
        <taxon>Noctuidae</taxon>
        <taxon>Plusiinae</taxon>
        <taxon>Chrysodeixis</taxon>
    </lineage>
</organism>
<feature type="region of interest" description="Disordered" evidence="1">
    <location>
        <begin position="40"/>
        <end position="71"/>
    </location>
</feature>
<keyword evidence="3" id="KW-1185">Reference proteome</keyword>
<gene>
    <name evidence="2" type="ORF">CINC_LOCUS12700</name>
</gene>
<accession>A0A9P0BX36</accession>
<name>A0A9P0BX36_CHRIL</name>
<sequence length="355" mass="37762">MDGSYHVEEDDLDLSDTESSSSSNPGIFEVHQPFVLELHDIRADDPTSPDTNLQVPGKMKKHKKKKKGLLVRVESHSSISSDSLSESSNVAPLGPKEQFYDAHQSFHGIENQPPTTLAPAAIPPTAVSPTAEPPPTVIAPAVPTTALPPAELPPTALPPRTLSPKAVSPTAVPLPIVISPAVPPTALPSVELPPTTLPPTTLPPTALPPTALPPTTLPPTTLPPMTLPPTTLPPTTLPPTVIPPTLTPSAVIAPAQLQEPSVASERPKTAAPSLGGVSEQTMTTATTVSTTKKEPSTISVSLYVLLLHDGNMGQKYTSRWLIPEPAKYDDVLSYSVWFFFAKYIHLFLHRFGEIF</sequence>
<protein>
    <submittedName>
        <fullName evidence="2">Uncharacterized protein</fullName>
    </submittedName>
</protein>
<dbReference type="OrthoDB" id="7492076at2759"/>